<dbReference type="AlphaFoldDB" id="A0A1F5Z8Q3"/>
<dbReference type="SUPFAM" id="SSF50199">
    <property type="entry name" value="Staphylococcal nuclease"/>
    <property type="match status" value="1"/>
</dbReference>
<evidence type="ECO:0000256" key="1">
    <source>
        <dbReference type="ARBA" id="ARBA00022722"/>
    </source>
</evidence>
<accession>A0A1F5Z8Q3</accession>
<gene>
    <name evidence="5" type="ORF">A2154_00405</name>
</gene>
<dbReference type="PANTHER" id="PTHR12302:SF3">
    <property type="entry name" value="SERINE_THREONINE-PROTEIN KINASE 31"/>
    <property type="match status" value="1"/>
</dbReference>
<dbReference type="Gene3D" id="2.40.50.90">
    <property type="match status" value="1"/>
</dbReference>
<feature type="domain" description="TNase-like" evidence="4">
    <location>
        <begin position="65"/>
        <end position="192"/>
    </location>
</feature>
<reference evidence="5 6" key="1">
    <citation type="journal article" date="2016" name="Nat. Commun.">
        <title>Thousands of microbial genomes shed light on interconnected biogeochemical processes in an aquifer system.</title>
        <authorList>
            <person name="Anantharaman K."/>
            <person name="Brown C.T."/>
            <person name="Hug L.A."/>
            <person name="Sharon I."/>
            <person name="Castelle C.J."/>
            <person name="Probst A.J."/>
            <person name="Thomas B.C."/>
            <person name="Singh A."/>
            <person name="Wilkins M.J."/>
            <person name="Karaoz U."/>
            <person name="Brodie E.L."/>
            <person name="Williams K.H."/>
            <person name="Hubbard S.S."/>
            <person name="Banfield J.F."/>
        </authorList>
    </citation>
    <scope>NUCLEOTIDE SEQUENCE [LARGE SCALE GENOMIC DNA]</scope>
</reference>
<dbReference type="PROSITE" id="PS50830">
    <property type="entry name" value="TNASE_3"/>
    <property type="match status" value="1"/>
</dbReference>
<dbReference type="InterPro" id="IPR035437">
    <property type="entry name" value="SNase_OB-fold_sf"/>
</dbReference>
<sequence length="196" mass="21936">MKRILALIGAVGFIGSVAAVFLLLLDFTIRRTVYLVPAQSITVSSFINKLKSETDSSKKYANDSETESVRVIRVIDGDTIEIEGNRLVRYIGINTPELGQGSDPECYAQSAFEANRALVAGKTVRLVKDVSETDKYFRLLRYVYINEQMVNEFLVRNGFAHAATFPPDVKYGSRFVLLERAARKNNLGLWTACDDK</sequence>
<evidence type="ECO:0000313" key="6">
    <source>
        <dbReference type="Proteomes" id="UP000176854"/>
    </source>
</evidence>
<name>A0A1F5Z8Q3_9BACT</name>
<evidence type="ECO:0000259" key="4">
    <source>
        <dbReference type="PROSITE" id="PS50830"/>
    </source>
</evidence>
<dbReference type="Proteomes" id="UP000176854">
    <property type="component" value="Unassembled WGS sequence"/>
</dbReference>
<proteinExistence type="predicted"/>
<evidence type="ECO:0000313" key="5">
    <source>
        <dbReference type="EMBL" id="OGG08753.1"/>
    </source>
</evidence>
<evidence type="ECO:0000256" key="2">
    <source>
        <dbReference type="ARBA" id="ARBA00022759"/>
    </source>
</evidence>
<keyword evidence="1" id="KW-0540">Nuclease</keyword>
<dbReference type="GO" id="GO:0016787">
    <property type="term" value="F:hydrolase activity"/>
    <property type="evidence" value="ECO:0007669"/>
    <property type="project" value="UniProtKB-KW"/>
</dbReference>
<dbReference type="STRING" id="1798373.A2154_00405"/>
<protein>
    <recommendedName>
        <fullName evidence="4">TNase-like domain-containing protein</fullName>
    </recommendedName>
</protein>
<dbReference type="Pfam" id="PF00565">
    <property type="entry name" value="SNase"/>
    <property type="match status" value="1"/>
</dbReference>
<keyword evidence="2" id="KW-0255">Endonuclease</keyword>
<comment type="caution">
    <text evidence="5">The sequence shown here is derived from an EMBL/GenBank/DDBJ whole genome shotgun (WGS) entry which is preliminary data.</text>
</comment>
<dbReference type="InterPro" id="IPR016071">
    <property type="entry name" value="Staphylococal_nuclease_OB-fold"/>
</dbReference>
<dbReference type="SMART" id="SM00318">
    <property type="entry name" value="SNc"/>
    <property type="match status" value="1"/>
</dbReference>
<organism evidence="5 6">
    <name type="scientific">Candidatus Gottesmanbacteria bacterium RBG_16_43_7</name>
    <dbReference type="NCBI Taxonomy" id="1798373"/>
    <lineage>
        <taxon>Bacteria</taxon>
        <taxon>Candidatus Gottesmaniibacteriota</taxon>
    </lineage>
</organism>
<evidence type="ECO:0000256" key="3">
    <source>
        <dbReference type="ARBA" id="ARBA00022801"/>
    </source>
</evidence>
<keyword evidence="3" id="KW-0378">Hydrolase</keyword>
<dbReference type="GO" id="GO:0004519">
    <property type="term" value="F:endonuclease activity"/>
    <property type="evidence" value="ECO:0007669"/>
    <property type="project" value="UniProtKB-KW"/>
</dbReference>
<dbReference type="PANTHER" id="PTHR12302">
    <property type="entry name" value="EBNA2 BINDING PROTEIN P100"/>
    <property type="match status" value="1"/>
</dbReference>
<dbReference type="EMBL" id="MFJC01000048">
    <property type="protein sequence ID" value="OGG08753.1"/>
    <property type="molecule type" value="Genomic_DNA"/>
</dbReference>